<name>Q10WD6_TRIEI</name>
<accession>Q10WD6</accession>
<dbReference type="HOGENOM" id="CLU_1937216_0_0_3"/>
<dbReference type="EMBL" id="CP000393">
    <property type="protein sequence ID" value="ABG53438.1"/>
    <property type="molecule type" value="Genomic_DNA"/>
</dbReference>
<gene>
    <name evidence="1" type="ordered locus">Tery_4451</name>
</gene>
<organism evidence="1">
    <name type="scientific">Trichodesmium erythraeum (strain IMS101)</name>
    <dbReference type="NCBI Taxonomy" id="203124"/>
    <lineage>
        <taxon>Bacteria</taxon>
        <taxon>Bacillati</taxon>
        <taxon>Cyanobacteriota</taxon>
        <taxon>Cyanophyceae</taxon>
        <taxon>Oscillatoriophycideae</taxon>
        <taxon>Oscillatoriales</taxon>
        <taxon>Microcoleaceae</taxon>
        <taxon>Trichodesmium</taxon>
    </lineage>
</organism>
<sequence>MKKQNLCKKYYCLLIQYNSNNNYYVLRLKPKLGDPKKNHHLKNKNHGNKPILLLKSPNDDIYFQYNQIPWERKPKIRWHRLLKIAIAIITTLLTNFAPVNQEKLDTQTQTMEIIKNYATMTRIILEFYDK</sequence>
<protein>
    <submittedName>
        <fullName evidence="1">Uncharacterized protein</fullName>
    </submittedName>
</protein>
<dbReference type="RefSeq" id="WP_011613761.1">
    <property type="nucleotide sequence ID" value="NC_008312.1"/>
</dbReference>
<dbReference type="AlphaFoldDB" id="Q10WD6"/>
<reference evidence="1" key="1">
    <citation type="submission" date="2006-06" db="EMBL/GenBank/DDBJ databases">
        <title>Complete sequence of Trichodesmium erythraeum IMS101.</title>
        <authorList>
            <consortium name="US DOE Joint Genome Institute"/>
            <person name="Copeland A."/>
            <person name="Lucas S."/>
            <person name="Lapidus A."/>
            <person name="Barry K."/>
            <person name="Detter J.C."/>
            <person name="Glavina del Rio T."/>
            <person name="Hammon N."/>
            <person name="Israni S."/>
            <person name="Dalin E."/>
            <person name="Tice H."/>
            <person name="Pitluck S."/>
            <person name="Kiss H."/>
            <person name="Munk A.C."/>
            <person name="Brettin T."/>
            <person name="Bruce D."/>
            <person name="Han C."/>
            <person name="Tapia R."/>
            <person name="Gilna P."/>
            <person name="Schmutz J."/>
            <person name="Larimer F."/>
            <person name="Land M."/>
            <person name="Hauser L."/>
            <person name="Kyrpides N."/>
            <person name="Kim E."/>
            <person name="Richardson P."/>
        </authorList>
    </citation>
    <scope>NUCLEOTIDE SEQUENCE [LARGE SCALE GENOMIC DNA]</scope>
    <source>
        <strain evidence="1">IMS101</strain>
    </source>
</reference>
<evidence type="ECO:0000313" key="1">
    <source>
        <dbReference type="EMBL" id="ABG53438.1"/>
    </source>
</evidence>
<dbReference type="KEGG" id="ter:Tery_4451"/>
<proteinExistence type="predicted"/>